<dbReference type="PANTHER" id="PTHR36933:SF1">
    <property type="entry name" value="SLL0788 PROTEIN"/>
    <property type="match status" value="1"/>
</dbReference>
<dbReference type="EMBL" id="CP026923">
    <property type="protein sequence ID" value="AVG23666.1"/>
    <property type="molecule type" value="Genomic_DNA"/>
</dbReference>
<dbReference type="AlphaFoldDB" id="A0A2L2BPS2"/>
<dbReference type="KEGG" id="psai:C3B54_11684"/>
<dbReference type="Proteomes" id="UP000243077">
    <property type="component" value="Chromosome"/>
</dbReference>
<evidence type="ECO:0000259" key="1">
    <source>
        <dbReference type="Pfam" id="PF03713"/>
    </source>
</evidence>
<evidence type="ECO:0000313" key="3">
    <source>
        <dbReference type="Proteomes" id="UP000243077"/>
    </source>
</evidence>
<proteinExistence type="predicted"/>
<dbReference type="PROSITE" id="PS51257">
    <property type="entry name" value="PROKAR_LIPOPROTEIN"/>
    <property type="match status" value="1"/>
</dbReference>
<dbReference type="Pfam" id="PF03713">
    <property type="entry name" value="DUF305"/>
    <property type="match status" value="1"/>
</dbReference>
<accession>A0A2L2BPS2</accession>
<keyword evidence="3" id="KW-1185">Reference proteome</keyword>
<organism evidence="2 3">
    <name type="scientific">Pontimonas salivibrio</name>
    <dbReference type="NCBI Taxonomy" id="1159327"/>
    <lineage>
        <taxon>Bacteria</taxon>
        <taxon>Bacillati</taxon>
        <taxon>Actinomycetota</taxon>
        <taxon>Actinomycetes</taxon>
        <taxon>Micrococcales</taxon>
        <taxon>Microbacteriaceae</taxon>
        <taxon>Pontimonas</taxon>
    </lineage>
</organism>
<dbReference type="OrthoDB" id="26872at2"/>
<evidence type="ECO:0000313" key="2">
    <source>
        <dbReference type="EMBL" id="AVG23666.1"/>
    </source>
</evidence>
<dbReference type="InterPro" id="IPR012347">
    <property type="entry name" value="Ferritin-like"/>
</dbReference>
<dbReference type="Gene3D" id="1.20.1260.10">
    <property type="match status" value="1"/>
</dbReference>
<reference evidence="2 3" key="1">
    <citation type="submission" date="2018-02" db="EMBL/GenBank/DDBJ databases">
        <title>Complete genome of the streamlined marine actinobacterium Pontimonas salivibrio CL-TW6 adapted to coastal planktonic lifestype.</title>
        <authorList>
            <person name="Cho B.C."/>
            <person name="Hardies S.C."/>
            <person name="Jang G.I."/>
            <person name="Hwang C.Y."/>
        </authorList>
    </citation>
    <scope>NUCLEOTIDE SEQUENCE [LARGE SCALE GENOMIC DNA]</scope>
    <source>
        <strain evidence="2 3">CL-TW6</strain>
    </source>
</reference>
<name>A0A2L2BPS2_9MICO</name>
<feature type="domain" description="DUF305" evidence="1">
    <location>
        <begin position="62"/>
        <end position="220"/>
    </location>
</feature>
<dbReference type="PANTHER" id="PTHR36933">
    <property type="entry name" value="SLL0788 PROTEIN"/>
    <property type="match status" value="1"/>
</dbReference>
<sequence>MGITRSKATTRLAAAVSAAALVIGLSGCGMIPILPMADDRPATPQEDVPSTETSEDAFAVSDLMFAAMMIPHHQQAVDMSRSALEISDSPEIRDLATRIRDGQLPEIDQMQGWLDDSGFDGDDFPDDMMGPMGQPGMDSLEGMPGMESMGGMATEEEIAALNALASPEFDQEFLRLMIDHHEGALVMIRMINNSAVDEVRQLAEDIDRVQRAEIAEMEDLQERLASE</sequence>
<dbReference type="RefSeq" id="WP_104913245.1">
    <property type="nucleotide sequence ID" value="NZ_CP026923.1"/>
</dbReference>
<protein>
    <submittedName>
        <fullName evidence="2">DUF305-like protein</fullName>
    </submittedName>
</protein>
<dbReference type="InterPro" id="IPR005183">
    <property type="entry name" value="DUF305_CopM-like"/>
</dbReference>
<gene>
    <name evidence="2" type="ORF">C3B54_11684</name>
</gene>